<dbReference type="GO" id="GO:0006412">
    <property type="term" value="P:translation"/>
    <property type="evidence" value="ECO:0007669"/>
    <property type="project" value="UniProtKB-UniRule"/>
</dbReference>
<dbReference type="Pfam" id="PF02637">
    <property type="entry name" value="GatB_Yqey"/>
    <property type="match status" value="1"/>
</dbReference>
<evidence type="ECO:0000313" key="13">
    <source>
        <dbReference type="EMBL" id="GHB89660.1"/>
    </source>
</evidence>
<sequence>MEYEPVIGLEVHVQLKTRSKMFTRVAYAYGHEPNTLTNPVVMGMPGTLPVMNKEAVRKTVQLGLMLGCKIAETCKWDRKNYFYPDSPKNYQLSQFDQPICEGGEVEIEMLGASRNVMGDHRTVELTRIHLEEDVGKLTHFATDSLVDYNRAGAALCEIVTEPNLYSEDEVYAFMTALRNMIVTAGLSDCDMEKGQMRCDANISIRPVGSKTLGTKVELKNMNSISGVRNAVAYEIKRQIRALTTGYEKIVQETRRWDPVALETESMRMKEESHDYRYFPDPDLMPVSIPAEQIEKIRSEIPEMPFDRQRRYMNDMDLPYTITSVLCPERELAEFFEEALALTKGKGEPKAVANLVVNELIRDLSAAEGGGRQSLSECLVTPAHVAELVLLIEGGVITKQIGKDVWVEMATSGKMPAVIVDEKGLKASNDSGELATIVAQVVADPKHEKAITQFKEGNKKALNSLIGPVMKATQGKANPQQIQQLMREAVAKL</sequence>
<protein>
    <recommendedName>
        <fullName evidence="3 11">Aspartyl/glutamyl-tRNA(Asn/Gln) amidotransferase subunit B</fullName>
        <shortName evidence="11">Asp/Glu-ADT subunit B</shortName>
        <ecNumber evidence="11">6.3.5.-</ecNumber>
    </recommendedName>
</protein>
<dbReference type="GO" id="GO:0005524">
    <property type="term" value="F:ATP binding"/>
    <property type="evidence" value="ECO:0007669"/>
    <property type="project" value="UniProtKB-KW"/>
</dbReference>
<dbReference type="Proteomes" id="UP000642829">
    <property type="component" value="Unassembled WGS sequence"/>
</dbReference>
<evidence type="ECO:0000259" key="12">
    <source>
        <dbReference type="SMART" id="SM00845"/>
    </source>
</evidence>
<dbReference type="AlphaFoldDB" id="A0A8J3GD73"/>
<evidence type="ECO:0000313" key="14">
    <source>
        <dbReference type="Proteomes" id="UP000642829"/>
    </source>
</evidence>
<dbReference type="Gene3D" id="1.10.10.410">
    <property type="match status" value="1"/>
</dbReference>
<dbReference type="SUPFAM" id="SSF55931">
    <property type="entry name" value="Glutamine synthetase/guanido kinase"/>
    <property type="match status" value="1"/>
</dbReference>
<proteinExistence type="inferred from homology"/>
<dbReference type="Pfam" id="PF02934">
    <property type="entry name" value="GatB_N"/>
    <property type="match status" value="1"/>
</dbReference>
<gene>
    <name evidence="11 13" type="primary">gatB</name>
    <name evidence="13" type="ORF">GCM10007047_00110</name>
</gene>
<keyword evidence="5 11" id="KW-0547">Nucleotide-binding</keyword>
<evidence type="ECO:0000256" key="9">
    <source>
        <dbReference type="ARBA" id="ARBA00047380"/>
    </source>
</evidence>
<comment type="catalytic activity">
    <reaction evidence="9 11">
        <text>L-aspartyl-tRNA(Asn) + L-glutamine + ATP + H2O = L-asparaginyl-tRNA(Asn) + L-glutamate + ADP + phosphate + 2 H(+)</text>
        <dbReference type="Rhea" id="RHEA:14513"/>
        <dbReference type="Rhea" id="RHEA-COMP:9674"/>
        <dbReference type="Rhea" id="RHEA-COMP:9677"/>
        <dbReference type="ChEBI" id="CHEBI:15377"/>
        <dbReference type="ChEBI" id="CHEBI:15378"/>
        <dbReference type="ChEBI" id="CHEBI:29985"/>
        <dbReference type="ChEBI" id="CHEBI:30616"/>
        <dbReference type="ChEBI" id="CHEBI:43474"/>
        <dbReference type="ChEBI" id="CHEBI:58359"/>
        <dbReference type="ChEBI" id="CHEBI:78515"/>
        <dbReference type="ChEBI" id="CHEBI:78516"/>
        <dbReference type="ChEBI" id="CHEBI:456216"/>
    </reaction>
</comment>
<evidence type="ECO:0000256" key="8">
    <source>
        <dbReference type="ARBA" id="ARBA00024799"/>
    </source>
</evidence>
<dbReference type="EC" id="6.3.5.-" evidence="11"/>
<dbReference type="InterPro" id="IPR004413">
    <property type="entry name" value="GatB"/>
</dbReference>
<evidence type="ECO:0000256" key="3">
    <source>
        <dbReference type="ARBA" id="ARBA00016923"/>
    </source>
</evidence>
<dbReference type="SMART" id="SM00845">
    <property type="entry name" value="GatB_Yqey"/>
    <property type="match status" value="1"/>
</dbReference>
<dbReference type="HAMAP" id="MF_00121">
    <property type="entry name" value="GatB"/>
    <property type="match status" value="1"/>
</dbReference>
<dbReference type="RefSeq" id="WP_189510426.1">
    <property type="nucleotide sequence ID" value="NZ_BMXG01000001.1"/>
</dbReference>
<organism evidence="13 14">
    <name type="scientific">Cerasicoccus arenae</name>
    <dbReference type="NCBI Taxonomy" id="424488"/>
    <lineage>
        <taxon>Bacteria</taxon>
        <taxon>Pseudomonadati</taxon>
        <taxon>Verrucomicrobiota</taxon>
        <taxon>Opitutia</taxon>
        <taxon>Puniceicoccales</taxon>
        <taxon>Cerasicoccaceae</taxon>
        <taxon>Cerasicoccus</taxon>
    </lineage>
</organism>
<dbReference type="FunFam" id="1.10.10.410:FF:000001">
    <property type="entry name" value="Aspartyl/glutamyl-tRNA(Asn/Gln) amidotransferase subunit B"/>
    <property type="match status" value="1"/>
</dbReference>
<dbReference type="EMBL" id="BMXG01000001">
    <property type="protein sequence ID" value="GHB89660.1"/>
    <property type="molecule type" value="Genomic_DNA"/>
</dbReference>
<evidence type="ECO:0000256" key="7">
    <source>
        <dbReference type="ARBA" id="ARBA00022917"/>
    </source>
</evidence>
<dbReference type="GO" id="GO:0050567">
    <property type="term" value="F:glutaminyl-tRNA synthase (glutamine-hydrolyzing) activity"/>
    <property type="evidence" value="ECO:0007669"/>
    <property type="project" value="UniProtKB-UniRule"/>
</dbReference>
<reference evidence="13" key="1">
    <citation type="journal article" date="2014" name="Int. J. Syst. Evol. Microbiol.">
        <title>Complete genome sequence of Corynebacterium casei LMG S-19264T (=DSM 44701T), isolated from a smear-ripened cheese.</title>
        <authorList>
            <consortium name="US DOE Joint Genome Institute (JGI-PGF)"/>
            <person name="Walter F."/>
            <person name="Albersmeier A."/>
            <person name="Kalinowski J."/>
            <person name="Ruckert C."/>
        </authorList>
    </citation>
    <scope>NUCLEOTIDE SEQUENCE</scope>
    <source>
        <strain evidence="13">KCTC 12870</strain>
    </source>
</reference>
<dbReference type="NCBIfam" id="NF004012">
    <property type="entry name" value="PRK05477.1-2"/>
    <property type="match status" value="1"/>
</dbReference>
<dbReference type="NCBIfam" id="TIGR00133">
    <property type="entry name" value="gatB"/>
    <property type="match status" value="1"/>
</dbReference>
<keyword evidence="6 11" id="KW-0067">ATP-binding</keyword>
<evidence type="ECO:0000256" key="1">
    <source>
        <dbReference type="ARBA" id="ARBA00005306"/>
    </source>
</evidence>
<dbReference type="InterPro" id="IPR023168">
    <property type="entry name" value="GatB_Yqey_C_2"/>
</dbReference>
<evidence type="ECO:0000256" key="2">
    <source>
        <dbReference type="ARBA" id="ARBA00011123"/>
    </source>
</evidence>
<dbReference type="InterPro" id="IPR014746">
    <property type="entry name" value="Gln_synth/guanido_kin_cat_dom"/>
</dbReference>
<dbReference type="PANTHER" id="PTHR11659">
    <property type="entry name" value="GLUTAMYL-TRNA GLN AMIDOTRANSFERASE SUBUNIT B MITOCHONDRIAL AND PROKARYOTIC PET112-RELATED"/>
    <property type="match status" value="1"/>
</dbReference>
<keyword evidence="4 11" id="KW-0436">Ligase</keyword>
<comment type="similarity">
    <text evidence="1 11">Belongs to the GatB/GatE family. GatB subfamily.</text>
</comment>
<evidence type="ECO:0000256" key="6">
    <source>
        <dbReference type="ARBA" id="ARBA00022840"/>
    </source>
</evidence>
<dbReference type="SUPFAM" id="SSF89095">
    <property type="entry name" value="GatB/YqeY motif"/>
    <property type="match status" value="1"/>
</dbReference>
<evidence type="ECO:0000256" key="10">
    <source>
        <dbReference type="ARBA" id="ARBA00047913"/>
    </source>
</evidence>
<evidence type="ECO:0000256" key="11">
    <source>
        <dbReference type="HAMAP-Rule" id="MF_00121"/>
    </source>
</evidence>
<dbReference type="NCBIfam" id="NF004014">
    <property type="entry name" value="PRK05477.1-4"/>
    <property type="match status" value="1"/>
</dbReference>
<keyword evidence="7 11" id="KW-0648">Protein biosynthesis</keyword>
<dbReference type="InterPro" id="IPR017959">
    <property type="entry name" value="Asn/Gln-tRNA_amidoTrfase_suB/E"/>
</dbReference>
<accession>A0A8J3GD73</accession>
<dbReference type="InterPro" id="IPR006075">
    <property type="entry name" value="Asn/Gln-tRNA_Trfase_suB/E_cat"/>
</dbReference>
<feature type="domain" description="Asn/Gln amidotransferase" evidence="12">
    <location>
        <begin position="333"/>
        <end position="489"/>
    </location>
</feature>
<dbReference type="InterPro" id="IPR018027">
    <property type="entry name" value="Asn/Gln_amidotransferase"/>
</dbReference>
<dbReference type="GO" id="GO:0070681">
    <property type="term" value="P:glutaminyl-tRNAGln biosynthesis via transamidation"/>
    <property type="evidence" value="ECO:0007669"/>
    <property type="project" value="TreeGrafter"/>
</dbReference>
<reference evidence="13" key="2">
    <citation type="submission" date="2020-09" db="EMBL/GenBank/DDBJ databases">
        <authorList>
            <person name="Sun Q."/>
            <person name="Kim S."/>
        </authorList>
    </citation>
    <scope>NUCLEOTIDE SEQUENCE</scope>
    <source>
        <strain evidence="13">KCTC 12870</strain>
    </source>
</reference>
<evidence type="ECO:0000256" key="4">
    <source>
        <dbReference type="ARBA" id="ARBA00022598"/>
    </source>
</evidence>
<comment type="subunit">
    <text evidence="2 11">Heterotrimer of A, B and C subunits.</text>
</comment>
<evidence type="ECO:0000256" key="5">
    <source>
        <dbReference type="ARBA" id="ARBA00022741"/>
    </source>
</evidence>
<comment type="caution">
    <text evidence="13">The sequence shown here is derived from an EMBL/GenBank/DDBJ whole genome shotgun (WGS) entry which is preliminary data.</text>
</comment>
<comment type="function">
    <text evidence="8 11">Allows the formation of correctly charged Asn-tRNA(Asn) or Gln-tRNA(Gln) through the transamidation of misacylated Asp-tRNA(Asn) or Glu-tRNA(Gln) in organisms which lack either or both of asparaginyl-tRNA or glutaminyl-tRNA synthetases. The reaction takes place in the presence of glutamine and ATP through an activated phospho-Asp-tRNA(Asn) or phospho-Glu-tRNA(Gln).</text>
</comment>
<dbReference type="InterPro" id="IPR017958">
    <property type="entry name" value="Gln-tRNA_amidoTrfase_suB_CS"/>
</dbReference>
<name>A0A8J3GD73_9BACT</name>
<dbReference type="PROSITE" id="PS01234">
    <property type="entry name" value="GATB"/>
    <property type="match status" value="1"/>
</dbReference>
<comment type="catalytic activity">
    <reaction evidence="10 11">
        <text>L-glutamyl-tRNA(Gln) + L-glutamine + ATP + H2O = L-glutaminyl-tRNA(Gln) + L-glutamate + ADP + phosphate + H(+)</text>
        <dbReference type="Rhea" id="RHEA:17521"/>
        <dbReference type="Rhea" id="RHEA-COMP:9681"/>
        <dbReference type="Rhea" id="RHEA-COMP:9684"/>
        <dbReference type="ChEBI" id="CHEBI:15377"/>
        <dbReference type="ChEBI" id="CHEBI:15378"/>
        <dbReference type="ChEBI" id="CHEBI:29985"/>
        <dbReference type="ChEBI" id="CHEBI:30616"/>
        <dbReference type="ChEBI" id="CHEBI:43474"/>
        <dbReference type="ChEBI" id="CHEBI:58359"/>
        <dbReference type="ChEBI" id="CHEBI:78520"/>
        <dbReference type="ChEBI" id="CHEBI:78521"/>
        <dbReference type="ChEBI" id="CHEBI:456216"/>
    </reaction>
</comment>
<keyword evidence="14" id="KW-1185">Reference proteome</keyword>
<dbReference type="PANTHER" id="PTHR11659:SF0">
    <property type="entry name" value="GLUTAMYL-TRNA(GLN) AMIDOTRANSFERASE SUBUNIT B, MITOCHONDRIAL"/>
    <property type="match status" value="1"/>
</dbReference>
<dbReference type="InterPro" id="IPR003789">
    <property type="entry name" value="Asn/Gln_tRNA_amidoTrase-B-like"/>
</dbReference>